<dbReference type="Proteomes" id="UP000324800">
    <property type="component" value="Unassembled WGS sequence"/>
</dbReference>
<dbReference type="AlphaFoldDB" id="A0A5J4TZY2"/>
<organism evidence="2 3">
    <name type="scientific">Streblomastix strix</name>
    <dbReference type="NCBI Taxonomy" id="222440"/>
    <lineage>
        <taxon>Eukaryota</taxon>
        <taxon>Metamonada</taxon>
        <taxon>Preaxostyla</taxon>
        <taxon>Oxymonadida</taxon>
        <taxon>Streblomastigidae</taxon>
        <taxon>Streblomastix</taxon>
    </lineage>
</organism>
<proteinExistence type="predicted"/>
<gene>
    <name evidence="2" type="ORF">EZS28_040666</name>
</gene>
<feature type="non-terminal residue" evidence="2">
    <location>
        <position position="1"/>
    </location>
</feature>
<feature type="compositionally biased region" description="Basic and acidic residues" evidence="1">
    <location>
        <begin position="1"/>
        <end position="12"/>
    </location>
</feature>
<comment type="caution">
    <text evidence="2">The sequence shown here is derived from an EMBL/GenBank/DDBJ whole genome shotgun (WGS) entry which is preliminary data.</text>
</comment>
<sequence length="154" mass="17930">YQKMENKEIKEQKKPRKKYIKKVKPAAGGGRADQVEPVIEPATEPVPQGPSKDQVEPQMNPSVEPKVEAPKQRRPRKYQTEEEAKEKARLQRKQFKQRPREKQKLRVCHGFLLIQLYQTQELIATTFKPWGPFIGVGVDIVYSFPPRKQWVILG</sequence>
<evidence type="ECO:0000313" key="2">
    <source>
        <dbReference type="EMBL" id="KAA6363807.1"/>
    </source>
</evidence>
<feature type="compositionally biased region" description="Basic residues" evidence="1">
    <location>
        <begin position="13"/>
        <end position="24"/>
    </location>
</feature>
<accession>A0A5J4TZY2</accession>
<evidence type="ECO:0000256" key="1">
    <source>
        <dbReference type="SAM" id="MobiDB-lite"/>
    </source>
</evidence>
<reference evidence="2 3" key="1">
    <citation type="submission" date="2019-03" db="EMBL/GenBank/DDBJ databases">
        <title>Single cell metagenomics reveals metabolic interactions within the superorganism composed of flagellate Streblomastix strix and complex community of Bacteroidetes bacteria on its surface.</title>
        <authorList>
            <person name="Treitli S.C."/>
            <person name="Kolisko M."/>
            <person name="Husnik F."/>
            <person name="Keeling P."/>
            <person name="Hampl V."/>
        </authorList>
    </citation>
    <scope>NUCLEOTIDE SEQUENCE [LARGE SCALE GENOMIC DNA]</scope>
    <source>
        <strain evidence="2">ST1C</strain>
    </source>
</reference>
<feature type="compositionally biased region" description="Basic and acidic residues" evidence="1">
    <location>
        <begin position="78"/>
        <end position="89"/>
    </location>
</feature>
<dbReference type="EMBL" id="SNRW01022453">
    <property type="protein sequence ID" value="KAA6363807.1"/>
    <property type="molecule type" value="Genomic_DNA"/>
</dbReference>
<protein>
    <submittedName>
        <fullName evidence="2">Uncharacterized protein</fullName>
    </submittedName>
</protein>
<evidence type="ECO:0000313" key="3">
    <source>
        <dbReference type="Proteomes" id="UP000324800"/>
    </source>
</evidence>
<name>A0A5J4TZY2_9EUKA</name>
<feature type="region of interest" description="Disordered" evidence="1">
    <location>
        <begin position="1"/>
        <end position="101"/>
    </location>
</feature>